<keyword evidence="2" id="KW-0031">Aminopeptidase</keyword>
<dbReference type="InterPro" id="IPR023367">
    <property type="entry name" value="Peptidase_M42_dom2"/>
</dbReference>
<comment type="caution">
    <text evidence="9">The sequence shown here is derived from an EMBL/GenBank/DDBJ whole genome shotgun (WGS) entry which is preliminary data.</text>
</comment>
<dbReference type="SUPFAM" id="SSF53187">
    <property type="entry name" value="Zn-dependent exopeptidases"/>
    <property type="match status" value="1"/>
</dbReference>
<dbReference type="EMBL" id="DWXN01000012">
    <property type="protein sequence ID" value="HJB75271.1"/>
    <property type="molecule type" value="Genomic_DNA"/>
</dbReference>
<evidence type="ECO:0000256" key="4">
    <source>
        <dbReference type="ARBA" id="ARBA00022723"/>
    </source>
</evidence>
<dbReference type="AlphaFoldDB" id="A0A9D2S9V7"/>
<dbReference type="PIRSF" id="PIRSF001123">
    <property type="entry name" value="PepA_GA"/>
    <property type="match status" value="1"/>
</dbReference>
<keyword evidence="4 8" id="KW-0479">Metal-binding</keyword>
<feature type="binding site" evidence="8">
    <location>
        <position position="222"/>
    </location>
    <ligand>
        <name>Zn(2+)</name>
        <dbReference type="ChEBI" id="CHEBI:29105"/>
        <label>1</label>
    </ligand>
</feature>
<evidence type="ECO:0000256" key="5">
    <source>
        <dbReference type="ARBA" id="ARBA00022801"/>
    </source>
</evidence>
<dbReference type="GO" id="GO:0046872">
    <property type="term" value="F:metal ion binding"/>
    <property type="evidence" value="ECO:0007669"/>
    <property type="project" value="UniProtKB-UniRule"/>
</dbReference>
<feature type="binding site" evidence="8">
    <location>
        <position position="60"/>
    </location>
    <ligand>
        <name>Zn(2+)</name>
        <dbReference type="ChEBI" id="CHEBI:29105"/>
        <label>1</label>
    </ligand>
</feature>
<feature type="active site" description="Proton acceptor" evidence="7">
    <location>
        <position position="199"/>
    </location>
</feature>
<evidence type="ECO:0000313" key="10">
    <source>
        <dbReference type="Proteomes" id="UP000823877"/>
    </source>
</evidence>
<dbReference type="GO" id="GO:0006508">
    <property type="term" value="P:proteolysis"/>
    <property type="evidence" value="ECO:0007669"/>
    <property type="project" value="UniProtKB-KW"/>
</dbReference>
<organism evidence="9 10">
    <name type="scientific">Candidatus Eubacterium faecale</name>
    <dbReference type="NCBI Taxonomy" id="2838568"/>
    <lineage>
        <taxon>Bacteria</taxon>
        <taxon>Bacillati</taxon>
        <taxon>Bacillota</taxon>
        <taxon>Clostridia</taxon>
        <taxon>Eubacteriales</taxon>
        <taxon>Eubacteriaceae</taxon>
        <taxon>Eubacterium</taxon>
    </lineage>
</organism>
<evidence type="ECO:0000256" key="6">
    <source>
        <dbReference type="PIRNR" id="PIRNR001123"/>
    </source>
</evidence>
<sequence>MDTLKLLKKLTAAGALSGCEDALHNDLRTILEQYGEVRTDGMKNIFCTFGQGPHFLLDAHMDEIGLIVTSITDDGFLKFSASGGVDRRFLPASEVTVLGKRRLRGVICSVPPHLRSNKEKKVNDISDLAVDIGFSKDEAEKLVEPGDRILFHHQFDELCGSKVVSNCLDDRCGVASLLLTLDRLKKIPAKITVMISAQEEVGTRGATAGAFSVDADEAICVDVSFGYSPQCSKEDCGMVSGGAMIGFSPVLDQEISRSLVKCAEKNHIPYQKEIMNGKTGTNADVITVSKSGVKCGLISIPLRYMHTPSEVIDVKDVEATADLIAAYISERAGEWNA</sequence>
<reference evidence="9" key="2">
    <citation type="submission" date="2021-04" db="EMBL/GenBank/DDBJ databases">
        <authorList>
            <person name="Gilroy R."/>
        </authorList>
    </citation>
    <scope>NUCLEOTIDE SEQUENCE</scope>
    <source>
        <strain evidence="9">CHK188-16595</strain>
    </source>
</reference>
<protein>
    <submittedName>
        <fullName evidence="9">M42 family peptidase</fullName>
    </submittedName>
</protein>
<dbReference type="SUPFAM" id="SSF101821">
    <property type="entry name" value="Aminopeptidase/glucanase lid domain"/>
    <property type="match status" value="1"/>
</dbReference>
<keyword evidence="5" id="KW-0378">Hydrolase</keyword>
<feature type="binding site" evidence="8">
    <location>
        <position position="306"/>
    </location>
    <ligand>
        <name>Zn(2+)</name>
        <dbReference type="ChEBI" id="CHEBI:29105"/>
        <label>2</label>
    </ligand>
</feature>
<dbReference type="Gene3D" id="2.40.30.40">
    <property type="entry name" value="Peptidase M42, domain 2"/>
    <property type="match status" value="1"/>
</dbReference>
<dbReference type="GO" id="GO:0004177">
    <property type="term" value="F:aminopeptidase activity"/>
    <property type="evidence" value="ECO:0007669"/>
    <property type="project" value="UniProtKB-UniRule"/>
</dbReference>
<comment type="similarity">
    <text evidence="1 6">Belongs to the peptidase M42 family.</text>
</comment>
<gene>
    <name evidence="9" type="ORF">IAA37_06315</name>
</gene>
<evidence type="ECO:0000256" key="1">
    <source>
        <dbReference type="ARBA" id="ARBA00006272"/>
    </source>
</evidence>
<keyword evidence="3" id="KW-0645">Protease</keyword>
<dbReference type="Proteomes" id="UP000823877">
    <property type="component" value="Unassembled WGS sequence"/>
</dbReference>
<dbReference type="InterPro" id="IPR051464">
    <property type="entry name" value="Peptidase_M42_aminopept"/>
</dbReference>
<feature type="binding site" evidence="8">
    <location>
        <position position="169"/>
    </location>
    <ligand>
        <name>Zn(2+)</name>
        <dbReference type="ChEBI" id="CHEBI:29105"/>
        <label>2</label>
    </ligand>
</feature>
<accession>A0A9D2S9V7</accession>
<feature type="binding site" evidence="8">
    <location>
        <position position="169"/>
    </location>
    <ligand>
        <name>Zn(2+)</name>
        <dbReference type="ChEBI" id="CHEBI:29105"/>
        <label>1</label>
    </ligand>
</feature>
<dbReference type="InterPro" id="IPR008007">
    <property type="entry name" value="Peptidase_M42"/>
</dbReference>
<evidence type="ECO:0000256" key="2">
    <source>
        <dbReference type="ARBA" id="ARBA00022438"/>
    </source>
</evidence>
<dbReference type="PANTHER" id="PTHR32481">
    <property type="entry name" value="AMINOPEPTIDASE"/>
    <property type="match status" value="1"/>
</dbReference>
<evidence type="ECO:0000256" key="8">
    <source>
        <dbReference type="PIRSR" id="PIRSR001123-2"/>
    </source>
</evidence>
<name>A0A9D2S9V7_9FIRM</name>
<reference evidence="9" key="1">
    <citation type="journal article" date="2021" name="PeerJ">
        <title>Extensive microbial diversity within the chicken gut microbiome revealed by metagenomics and culture.</title>
        <authorList>
            <person name="Gilroy R."/>
            <person name="Ravi A."/>
            <person name="Getino M."/>
            <person name="Pursley I."/>
            <person name="Horton D.L."/>
            <person name="Alikhan N.F."/>
            <person name="Baker D."/>
            <person name="Gharbi K."/>
            <person name="Hall N."/>
            <person name="Watson M."/>
            <person name="Adriaenssens E.M."/>
            <person name="Foster-Nyarko E."/>
            <person name="Jarju S."/>
            <person name="Secka A."/>
            <person name="Antonio M."/>
            <person name="Oren A."/>
            <person name="Chaudhuri R.R."/>
            <person name="La Ragione R."/>
            <person name="Hildebrand F."/>
            <person name="Pallen M.J."/>
        </authorList>
    </citation>
    <scope>NUCLEOTIDE SEQUENCE</scope>
    <source>
        <strain evidence="9">CHK188-16595</strain>
    </source>
</reference>
<comment type="cofactor">
    <cofactor evidence="8">
        <name>a divalent metal cation</name>
        <dbReference type="ChEBI" id="CHEBI:60240"/>
    </cofactor>
    <text evidence="8">Binds 2 divalent metal cations per subunit.</text>
</comment>
<evidence type="ECO:0000313" key="9">
    <source>
        <dbReference type="EMBL" id="HJB75271.1"/>
    </source>
</evidence>
<evidence type="ECO:0000256" key="7">
    <source>
        <dbReference type="PIRSR" id="PIRSR001123-1"/>
    </source>
</evidence>
<proteinExistence type="inferred from homology"/>
<dbReference type="PANTHER" id="PTHR32481:SF0">
    <property type="entry name" value="AMINOPEPTIDASE YPDE-RELATED"/>
    <property type="match status" value="1"/>
</dbReference>
<evidence type="ECO:0000256" key="3">
    <source>
        <dbReference type="ARBA" id="ARBA00022670"/>
    </source>
</evidence>
<dbReference type="Pfam" id="PF05343">
    <property type="entry name" value="Peptidase_M42"/>
    <property type="match status" value="1"/>
</dbReference>
<dbReference type="Gene3D" id="3.40.630.10">
    <property type="entry name" value="Zn peptidases"/>
    <property type="match status" value="1"/>
</dbReference>
<feature type="binding site" evidence="8">
    <location>
        <position position="200"/>
    </location>
    <ligand>
        <name>Zn(2+)</name>
        <dbReference type="ChEBI" id="CHEBI:29105"/>
        <label>2</label>
    </ligand>
</feature>